<feature type="domain" description="Integral membrane bound transporter" evidence="9">
    <location>
        <begin position="322"/>
        <end position="447"/>
    </location>
</feature>
<keyword evidence="5 8" id="KW-0472">Membrane</keyword>
<protein>
    <submittedName>
        <fullName evidence="10">FUSC family protein</fullName>
    </submittedName>
</protein>
<evidence type="ECO:0000256" key="8">
    <source>
        <dbReference type="SAM" id="Phobius"/>
    </source>
</evidence>
<feature type="transmembrane region" description="Helical" evidence="8">
    <location>
        <begin position="404"/>
        <end position="423"/>
    </location>
</feature>
<evidence type="ECO:0000256" key="6">
    <source>
        <dbReference type="ARBA" id="ARBA00043993"/>
    </source>
</evidence>
<dbReference type="Proteomes" id="UP001271723">
    <property type="component" value="Unassembled WGS sequence"/>
</dbReference>
<dbReference type="PANTHER" id="PTHR30509">
    <property type="entry name" value="P-HYDROXYBENZOIC ACID EFFLUX PUMP SUBUNIT-RELATED"/>
    <property type="match status" value="1"/>
</dbReference>
<keyword evidence="11" id="KW-1185">Reference proteome</keyword>
<comment type="caution">
    <text evidence="10">The sequence shown here is derived from an EMBL/GenBank/DDBJ whole genome shotgun (WGS) entry which is preliminary data.</text>
</comment>
<comment type="subcellular location">
    <subcellularLocation>
        <location evidence="1">Cell membrane</location>
        <topology evidence="1">Multi-pass membrane protein</topology>
    </subcellularLocation>
</comment>
<feature type="transmembrane region" description="Helical" evidence="8">
    <location>
        <begin position="161"/>
        <end position="183"/>
    </location>
</feature>
<dbReference type="EMBL" id="JARAVY010000007">
    <property type="protein sequence ID" value="MDX2911035.1"/>
    <property type="molecule type" value="Genomic_DNA"/>
</dbReference>
<gene>
    <name evidence="10" type="ORF">PV517_20330</name>
</gene>
<evidence type="ECO:0000256" key="7">
    <source>
        <dbReference type="SAM" id="MobiDB-lite"/>
    </source>
</evidence>
<name>A0ABU4L6F4_9ACTN</name>
<dbReference type="InterPro" id="IPR049453">
    <property type="entry name" value="Memb_transporter_dom"/>
</dbReference>
<dbReference type="RefSeq" id="WP_086753085.1">
    <property type="nucleotide sequence ID" value="NZ_JAGJBZ010000001.1"/>
</dbReference>
<proteinExistence type="inferred from homology"/>
<evidence type="ECO:0000313" key="10">
    <source>
        <dbReference type="EMBL" id="MDX2911035.1"/>
    </source>
</evidence>
<evidence type="ECO:0000313" key="11">
    <source>
        <dbReference type="Proteomes" id="UP001271723"/>
    </source>
</evidence>
<feature type="region of interest" description="Disordered" evidence="7">
    <location>
        <begin position="272"/>
        <end position="292"/>
    </location>
</feature>
<feature type="transmembrane region" description="Helical" evidence="8">
    <location>
        <begin position="82"/>
        <end position="101"/>
    </location>
</feature>
<feature type="transmembrane region" description="Helical" evidence="8">
    <location>
        <begin position="365"/>
        <end position="392"/>
    </location>
</feature>
<comment type="similarity">
    <text evidence="6">Belongs to the YccS/YhfK family.</text>
</comment>
<evidence type="ECO:0000256" key="3">
    <source>
        <dbReference type="ARBA" id="ARBA00022692"/>
    </source>
</evidence>
<dbReference type="Pfam" id="PF13515">
    <property type="entry name" value="FUSC_2"/>
    <property type="match status" value="1"/>
</dbReference>
<feature type="transmembrane region" description="Helical" evidence="8">
    <location>
        <begin position="435"/>
        <end position="453"/>
    </location>
</feature>
<evidence type="ECO:0000259" key="9">
    <source>
        <dbReference type="Pfam" id="PF13515"/>
    </source>
</evidence>
<keyword evidence="3 8" id="KW-0812">Transmembrane</keyword>
<evidence type="ECO:0000256" key="5">
    <source>
        <dbReference type="ARBA" id="ARBA00023136"/>
    </source>
</evidence>
<accession>A0ABU4L6F4</accession>
<organism evidence="10 11">
    <name type="scientific">Streptomyces griseiscabiei</name>
    <dbReference type="NCBI Taxonomy" id="2993540"/>
    <lineage>
        <taxon>Bacteria</taxon>
        <taxon>Bacillati</taxon>
        <taxon>Actinomycetota</taxon>
        <taxon>Actinomycetes</taxon>
        <taxon>Kitasatosporales</taxon>
        <taxon>Streptomycetaceae</taxon>
        <taxon>Streptomyces</taxon>
    </lineage>
</organism>
<reference evidence="10 11" key="1">
    <citation type="journal article" date="2023" name="Microb. Genom.">
        <title>Mesoterricola silvestris gen. nov., sp. nov., Mesoterricola sediminis sp. nov., Geothrix oryzae sp. nov., Geothrix edaphica sp. nov., Geothrix rubra sp. nov., and Geothrix limicola sp. nov., six novel members of Acidobacteriota isolated from soils.</title>
        <authorList>
            <person name="Weisberg A.J."/>
            <person name="Pearce E."/>
            <person name="Kramer C.G."/>
            <person name="Chang J.H."/>
            <person name="Clarke C.R."/>
        </authorList>
    </citation>
    <scope>NUCLEOTIDE SEQUENCE [LARGE SCALE GENOMIC DNA]</scope>
    <source>
        <strain evidence="10 11">NRRL_B-2795</strain>
    </source>
</reference>
<feature type="transmembrane region" description="Helical" evidence="8">
    <location>
        <begin position="312"/>
        <end position="332"/>
    </location>
</feature>
<sequence>MRSARPSRPPRARPRLPLSGALRLNRPSAIWFKPALSVVVATAPPNLTLLALDRLDLAMYTMAGSLCALYAHHRPYAARARTLALVVLGMVAGLAVALVTAALTTDAVLLVTVGALLAAAQKALCDASRIGPPAHVIFTFVTSAALFLPQTPAQIPGQIPGHLAASAVAGAWAWLVCMAPGLLRPHGPERRATAQALSTVAAHVEAPERPGSRTAAVTAVHTAWQILLTAGARTDSRRALEALLVRADVALAAPADADPGRLRALARDLRGARPLPRTATPPGTAVDLPGTERELPGGRAPLWSRLGPLTPLAVRTAVGCALAGYVSLAIGVGRPYWALVTAASLYQANLTLTWSRGVQRVVGNLAGVLAFAALVPLAHLGPAALVLCCLALSFGAEALISRNYWLGTICVTPMALLVTEFAGFQNPGELITDRLLDTAVGALVGFLAAVAVTNRRAGDRVAHALAAVERARAHTVRTAADPHSPPGALPAARRALAGALFELRAVADTARGEWWQRAWPSERVTHAEQAGHRTLAATAGQHGFQASEGARA</sequence>
<evidence type="ECO:0000256" key="2">
    <source>
        <dbReference type="ARBA" id="ARBA00022475"/>
    </source>
</evidence>
<keyword evidence="2" id="KW-1003">Cell membrane</keyword>
<evidence type="ECO:0000256" key="4">
    <source>
        <dbReference type="ARBA" id="ARBA00022989"/>
    </source>
</evidence>
<dbReference type="PANTHER" id="PTHR30509:SF9">
    <property type="entry name" value="MULTIDRUG RESISTANCE PROTEIN MDTO"/>
    <property type="match status" value="1"/>
</dbReference>
<evidence type="ECO:0000256" key="1">
    <source>
        <dbReference type="ARBA" id="ARBA00004651"/>
    </source>
</evidence>
<keyword evidence="4 8" id="KW-1133">Transmembrane helix</keyword>